<dbReference type="PANTHER" id="PTHR36765:SF1">
    <property type="entry name" value="EXPRESSED PROTEIN"/>
    <property type="match status" value="1"/>
</dbReference>
<feature type="compositionally biased region" description="Polar residues" evidence="2">
    <location>
        <begin position="31"/>
        <end position="41"/>
    </location>
</feature>
<evidence type="ECO:0000256" key="1">
    <source>
        <dbReference type="SAM" id="Coils"/>
    </source>
</evidence>
<protein>
    <submittedName>
        <fullName evidence="3">Uncharacterized protein</fullName>
    </submittedName>
</protein>
<dbReference type="AlphaFoldDB" id="D5ACA1"/>
<dbReference type="PANTHER" id="PTHR36765">
    <property type="entry name" value="EXPRESSED PROTEIN"/>
    <property type="match status" value="1"/>
</dbReference>
<keyword evidence="1" id="KW-0175">Coiled coil</keyword>
<proteinExistence type="evidence at transcript level"/>
<feature type="region of interest" description="Disordered" evidence="2">
    <location>
        <begin position="29"/>
        <end position="56"/>
    </location>
</feature>
<evidence type="ECO:0000256" key="2">
    <source>
        <dbReference type="SAM" id="MobiDB-lite"/>
    </source>
</evidence>
<sequence>MGSSSSDEDGDENWRAAVNSVAVDSSAIFRNGSNQNGTGHSKLSGIDGGKEGKSSNLKSCQARAQDLLHRYLDKTLTIIASPESPSHVCKSTIDDAEDEIRLFRRAPRGITVKPVAETPETLIPRKKPRIPPRKDIDEKSVEFQSQIQSVAVDGAIIIAKAEKEKTRALVRMQEKEAAAQAAVKKEEERVALLKQQRGEKWLPSIASEMFGNTIAKIKKL</sequence>
<name>D5ACA1_PICSI</name>
<feature type="coiled-coil region" evidence="1">
    <location>
        <begin position="158"/>
        <end position="196"/>
    </location>
</feature>
<reference evidence="3" key="1">
    <citation type="submission" date="2010-04" db="EMBL/GenBank/DDBJ databases">
        <authorList>
            <person name="Reid K.E."/>
            <person name="Liao N."/>
            <person name="Chan S."/>
            <person name="Docking R."/>
            <person name="Taylor G."/>
            <person name="Moore R."/>
            <person name="Mayo M."/>
            <person name="Munro S."/>
            <person name="King J."/>
            <person name="Yanchuk A."/>
            <person name="Holt R."/>
            <person name="Jones S."/>
            <person name="Marra M."/>
            <person name="Ritland C.E."/>
            <person name="Ritland K."/>
            <person name="Bohlmann J."/>
        </authorList>
    </citation>
    <scope>NUCLEOTIDE SEQUENCE</scope>
    <source>
        <tissue evidence="3">Bud</tissue>
    </source>
</reference>
<accession>D5ACA1</accession>
<dbReference type="EMBL" id="BT123875">
    <property type="protein sequence ID" value="ADE77170.1"/>
    <property type="molecule type" value="mRNA"/>
</dbReference>
<evidence type="ECO:0000313" key="3">
    <source>
        <dbReference type="EMBL" id="ADE77170.1"/>
    </source>
</evidence>
<organism evidence="3">
    <name type="scientific">Picea sitchensis</name>
    <name type="common">Sitka spruce</name>
    <name type="synonym">Pinus sitchensis</name>
    <dbReference type="NCBI Taxonomy" id="3332"/>
    <lineage>
        <taxon>Eukaryota</taxon>
        <taxon>Viridiplantae</taxon>
        <taxon>Streptophyta</taxon>
        <taxon>Embryophyta</taxon>
        <taxon>Tracheophyta</taxon>
        <taxon>Spermatophyta</taxon>
        <taxon>Pinopsida</taxon>
        <taxon>Pinidae</taxon>
        <taxon>Conifers I</taxon>
        <taxon>Pinales</taxon>
        <taxon>Pinaceae</taxon>
        <taxon>Picea</taxon>
    </lineage>
</organism>